<dbReference type="Gene3D" id="2.40.50.140">
    <property type="entry name" value="Nucleic acid-binding proteins"/>
    <property type="match status" value="1"/>
</dbReference>
<comment type="caution">
    <text evidence="1">The sequence shown here is derived from an EMBL/GenBank/DDBJ whole genome shotgun (WGS) entry which is preliminary data.</text>
</comment>
<reference evidence="1" key="1">
    <citation type="submission" date="2023-06" db="EMBL/GenBank/DDBJ databases">
        <authorList>
            <consortium name="Lawrence Berkeley National Laboratory"/>
            <person name="Ahrendt S."/>
            <person name="Sahu N."/>
            <person name="Indic B."/>
            <person name="Wong-Bajracharya J."/>
            <person name="Merenyi Z."/>
            <person name="Ke H.-M."/>
            <person name="Monk M."/>
            <person name="Kocsube S."/>
            <person name="Drula E."/>
            <person name="Lipzen A."/>
            <person name="Balint B."/>
            <person name="Henrissat B."/>
            <person name="Andreopoulos B."/>
            <person name="Martin F.M."/>
            <person name="Harder C.B."/>
            <person name="Rigling D."/>
            <person name="Ford K.L."/>
            <person name="Foster G.D."/>
            <person name="Pangilinan J."/>
            <person name="Papanicolaou A."/>
            <person name="Barry K."/>
            <person name="LaButti K."/>
            <person name="Viragh M."/>
            <person name="Koriabine M."/>
            <person name="Yan M."/>
            <person name="Riley R."/>
            <person name="Champramary S."/>
            <person name="Plett K.L."/>
            <person name="Tsai I.J."/>
            <person name="Slot J."/>
            <person name="Sipos G."/>
            <person name="Plett J."/>
            <person name="Nagy L.G."/>
            <person name="Grigoriev I.V."/>
        </authorList>
    </citation>
    <scope>NUCLEOTIDE SEQUENCE</scope>
    <source>
        <strain evidence="1">CCBAS 213</strain>
    </source>
</reference>
<name>A0AA39N8Y7_ARMTA</name>
<evidence type="ECO:0000313" key="1">
    <source>
        <dbReference type="EMBL" id="KAK0461213.1"/>
    </source>
</evidence>
<protein>
    <submittedName>
        <fullName evidence="1">Uncharacterized protein</fullName>
    </submittedName>
</protein>
<proteinExistence type="predicted"/>
<dbReference type="Proteomes" id="UP001175211">
    <property type="component" value="Unassembled WGS sequence"/>
</dbReference>
<keyword evidence="2" id="KW-1185">Reference proteome</keyword>
<dbReference type="InterPro" id="IPR012340">
    <property type="entry name" value="NA-bd_OB-fold"/>
</dbReference>
<dbReference type="RefSeq" id="XP_060333110.1">
    <property type="nucleotide sequence ID" value="XM_060472631.1"/>
</dbReference>
<evidence type="ECO:0000313" key="2">
    <source>
        <dbReference type="Proteomes" id="UP001175211"/>
    </source>
</evidence>
<accession>A0AA39N8Y7</accession>
<dbReference type="AlphaFoldDB" id="A0AA39N8Y7"/>
<organism evidence="1 2">
    <name type="scientific">Armillaria tabescens</name>
    <name type="common">Ringless honey mushroom</name>
    <name type="synonym">Agaricus tabescens</name>
    <dbReference type="NCBI Taxonomy" id="1929756"/>
    <lineage>
        <taxon>Eukaryota</taxon>
        <taxon>Fungi</taxon>
        <taxon>Dikarya</taxon>
        <taxon>Basidiomycota</taxon>
        <taxon>Agaricomycotina</taxon>
        <taxon>Agaricomycetes</taxon>
        <taxon>Agaricomycetidae</taxon>
        <taxon>Agaricales</taxon>
        <taxon>Marasmiineae</taxon>
        <taxon>Physalacriaceae</taxon>
        <taxon>Desarmillaria</taxon>
    </lineage>
</organism>
<dbReference type="EMBL" id="JAUEPS010000011">
    <property type="protein sequence ID" value="KAK0461213.1"/>
    <property type="molecule type" value="Genomic_DNA"/>
</dbReference>
<sequence>MSSYPDTATPTQLAAVEERLVGRKLRLAGKLLSYDPVTGLGILLDRDAAVLVDVSLCVDHWSGQWVRERLGVIMVIGHLEKSDEEMPIPTIPSFAPAPALDPHLFLRAILATKAGDLDLEIWNKSIEALALAENVNA</sequence>
<gene>
    <name evidence="1" type="ORF">EV420DRAFT_1530919</name>
</gene>
<dbReference type="GeneID" id="85356179"/>